<feature type="chain" id="PRO_5043639960" description="Extracellular protein" evidence="2">
    <location>
        <begin position="21"/>
        <end position="443"/>
    </location>
</feature>
<feature type="compositionally biased region" description="Pro residues" evidence="1">
    <location>
        <begin position="117"/>
        <end position="129"/>
    </location>
</feature>
<name>A0AAV1HSL0_9CHLO</name>
<sequence length="443" mass="44556">MKTTTCILALVLCGTSLAVGGRPQGKDPNAILHSRRLAAATSAAPIEFSPTWALPSIDPMQMARDLGHGLAEATNSLGARLMAGLAGQASPPVPSTQSDQLETSEASQSLGRRLAPAPAPALAPAPAPAFGPGTASQEASISLIATAPQAAPAPSVSEGPAHAPAPAPAAAHQAAAIQMPATAFAPVAASQAASISTTAPAPAPASQEAISTTSVTSLEANQTTRELYDTQVDQLADMLSAVFMAHSASQLDIFDHLNTSHAITAAELAVDLFWHQVEGYINGTFNLVKNLPEEIAGLPKNVSDAVASQQQDLSQANNATYLMEAFHKLVHDLEEPVGVSGGGSVFSYSPCFVNTSPAGINIGATGINVGAPLIGISPTGISINPTALNIQPTLISVSPTGVNVSPQGLNIAPALIAVAPGRVSVNPQGANIGGALLSVSASP</sequence>
<keyword evidence="4" id="KW-1185">Reference proteome</keyword>
<evidence type="ECO:0000256" key="2">
    <source>
        <dbReference type="SAM" id="SignalP"/>
    </source>
</evidence>
<evidence type="ECO:0008006" key="5">
    <source>
        <dbReference type="Google" id="ProtNLM"/>
    </source>
</evidence>
<evidence type="ECO:0000313" key="4">
    <source>
        <dbReference type="Proteomes" id="UP001314263"/>
    </source>
</evidence>
<evidence type="ECO:0000256" key="1">
    <source>
        <dbReference type="SAM" id="MobiDB-lite"/>
    </source>
</evidence>
<protein>
    <recommendedName>
        <fullName evidence="5">Extracellular protein</fullName>
    </recommendedName>
</protein>
<dbReference type="EMBL" id="CAUYUE010000001">
    <property type="protein sequence ID" value="CAK0734007.1"/>
    <property type="molecule type" value="Genomic_DNA"/>
</dbReference>
<feature type="compositionally biased region" description="Polar residues" evidence="1">
    <location>
        <begin position="95"/>
        <end position="110"/>
    </location>
</feature>
<keyword evidence="2" id="KW-0732">Signal</keyword>
<dbReference type="AlphaFoldDB" id="A0AAV1HSL0"/>
<reference evidence="3 4" key="1">
    <citation type="submission" date="2023-10" db="EMBL/GenBank/DDBJ databases">
        <authorList>
            <person name="Maclean D."/>
            <person name="Macfadyen A."/>
        </authorList>
    </citation>
    <scope>NUCLEOTIDE SEQUENCE [LARGE SCALE GENOMIC DNA]</scope>
</reference>
<evidence type="ECO:0000313" key="3">
    <source>
        <dbReference type="EMBL" id="CAK0734007.1"/>
    </source>
</evidence>
<dbReference type="Proteomes" id="UP001314263">
    <property type="component" value="Unassembled WGS sequence"/>
</dbReference>
<comment type="caution">
    <text evidence="3">The sequence shown here is derived from an EMBL/GenBank/DDBJ whole genome shotgun (WGS) entry which is preliminary data.</text>
</comment>
<proteinExistence type="predicted"/>
<gene>
    <name evidence="3" type="ORF">CVIRNUC_000369</name>
</gene>
<feature type="region of interest" description="Disordered" evidence="1">
    <location>
        <begin position="86"/>
        <end position="136"/>
    </location>
</feature>
<accession>A0AAV1HSL0</accession>
<organism evidence="3 4">
    <name type="scientific">Coccomyxa viridis</name>
    <dbReference type="NCBI Taxonomy" id="1274662"/>
    <lineage>
        <taxon>Eukaryota</taxon>
        <taxon>Viridiplantae</taxon>
        <taxon>Chlorophyta</taxon>
        <taxon>core chlorophytes</taxon>
        <taxon>Trebouxiophyceae</taxon>
        <taxon>Trebouxiophyceae incertae sedis</taxon>
        <taxon>Coccomyxaceae</taxon>
        <taxon>Coccomyxa</taxon>
    </lineage>
</organism>
<feature type="signal peptide" evidence="2">
    <location>
        <begin position="1"/>
        <end position="20"/>
    </location>
</feature>